<dbReference type="GO" id="GO:0004252">
    <property type="term" value="F:serine-type endopeptidase activity"/>
    <property type="evidence" value="ECO:0007669"/>
    <property type="project" value="InterPro"/>
</dbReference>
<feature type="transmembrane region" description="Helical" evidence="7">
    <location>
        <begin position="12"/>
        <end position="31"/>
    </location>
</feature>
<keyword evidence="6 7" id="KW-0472">Membrane</keyword>
<evidence type="ECO:0000256" key="6">
    <source>
        <dbReference type="ARBA" id="ARBA00023136"/>
    </source>
</evidence>
<dbReference type="Gene3D" id="1.20.1540.10">
    <property type="entry name" value="Rhomboid-like"/>
    <property type="match status" value="1"/>
</dbReference>
<feature type="domain" description="Peptidase S54 rhomboid" evidence="8">
    <location>
        <begin position="55"/>
        <end position="193"/>
    </location>
</feature>
<evidence type="ECO:0000256" key="3">
    <source>
        <dbReference type="ARBA" id="ARBA00022692"/>
    </source>
</evidence>
<gene>
    <name evidence="9" type="ORF">H9873_06400</name>
</gene>
<comment type="subcellular location">
    <subcellularLocation>
        <location evidence="1">Membrane</location>
        <topology evidence="1">Multi-pass membrane protein</topology>
    </subcellularLocation>
</comment>
<sequence>MIDRNSKKPICTILLIAANVIVFFFLSFQGMTEDGSFMLEHGAMYVPMMLEYGDYSPLFTSMFLHFGFSHLMNNMVMLLVIGWNLELEIGRIKYLIIYFASGICGNIASGFWDIYIGSYAVSAGASGAIFGITGALLYVAVRNRGQIGNVTGRGLIFMVALSLYYGFSSGGVDNFAHIGGLLSGFLLAILLYWKRNRKDRGVSWGGSYF</sequence>
<feature type="transmembrane region" description="Helical" evidence="7">
    <location>
        <begin position="118"/>
        <end position="138"/>
    </location>
</feature>
<evidence type="ECO:0000256" key="5">
    <source>
        <dbReference type="ARBA" id="ARBA00022989"/>
    </source>
</evidence>
<evidence type="ECO:0000256" key="7">
    <source>
        <dbReference type="SAM" id="Phobius"/>
    </source>
</evidence>
<evidence type="ECO:0000313" key="10">
    <source>
        <dbReference type="Proteomes" id="UP000824263"/>
    </source>
</evidence>
<evidence type="ECO:0000256" key="2">
    <source>
        <dbReference type="ARBA" id="ARBA00009045"/>
    </source>
</evidence>
<dbReference type="Proteomes" id="UP000824263">
    <property type="component" value="Unassembled WGS sequence"/>
</dbReference>
<dbReference type="AlphaFoldDB" id="A0A9D1RBB5"/>
<comment type="caution">
    <text evidence="9">The sequence shown here is derived from an EMBL/GenBank/DDBJ whole genome shotgun (WGS) entry which is preliminary data.</text>
</comment>
<keyword evidence="3 7" id="KW-0812">Transmembrane</keyword>
<reference evidence="9" key="1">
    <citation type="journal article" date="2021" name="PeerJ">
        <title>Extensive microbial diversity within the chicken gut microbiome revealed by metagenomics and culture.</title>
        <authorList>
            <person name="Gilroy R."/>
            <person name="Ravi A."/>
            <person name="Getino M."/>
            <person name="Pursley I."/>
            <person name="Horton D.L."/>
            <person name="Alikhan N.F."/>
            <person name="Baker D."/>
            <person name="Gharbi K."/>
            <person name="Hall N."/>
            <person name="Watson M."/>
            <person name="Adriaenssens E.M."/>
            <person name="Foster-Nyarko E."/>
            <person name="Jarju S."/>
            <person name="Secka A."/>
            <person name="Antonio M."/>
            <person name="Oren A."/>
            <person name="Chaudhuri R.R."/>
            <person name="La Ragione R."/>
            <person name="Hildebrand F."/>
            <person name="Pallen M.J."/>
        </authorList>
    </citation>
    <scope>NUCLEOTIDE SEQUENCE</scope>
    <source>
        <strain evidence="9">ChiSxjej1B13-11762</strain>
    </source>
</reference>
<keyword evidence="9" id="KW-0645">Protease</keyword>
<dbReference type="PANTHER" id="PTHR43731:SF14">
    <property type="entry name" value="PRESENILIN-ASSOCIATED RHOMBOID-LIKE PROTEIN, MITOCHONDRIAL"/>
    <property type="match status" value="1"/>
</dbReference>
<dbReference type="GO" id="GO:0016020">
    <property type="term" value="C:membrane"/>
    <property type="evidence" value="ECO:0007669"/>
    <property type="project" value="UniProtKB-SubCell"/>
</dbReference>
<feature type="transmembrane region" description="Helical" evidence="7">
    <location>
        <begin position="174"/>
        <end position="193"/>
    </location>
</feature>
<evidence type="ECO:0000313" key="9">
    <source>
        <dbReference type="EMBL" id="HIW83933.1"/>
    </source>
</evidence>
<evidence type="ECO:0000256" key="1">
    <source>
        <dbReference type="ARBA" id="ARBA00004141"/>
    </source>
</evidence>
<keyword evidence="4" id="KW-0378">Hydrolase</keyword>
<evidence type="ECO:0000256" key="4">
    <source>
        <dbReference type="ARBA" id="ARBA00022801"/>
    </source>
</evidence>
<protein>
    <submittedName>
        <fullName evidence="9">Rhomboid family intramembrane serine protease</fullName>
    </submittedName>
</protein>
<dbReference type="SUPFAM" id="SSF144091">
    <property type="entry name" value="Rhomboid-like"/>
    <property type="match status" value="1"/>
</dbReference>
<dbReference type="InterPro" id="IPR050925">
    <property type="entry name" value="Rhomboid_protease_S54"/>
</dbReference>
<accession>A0A9D1RBB5</accession>
<reference evidence="9" key="2">
    <citation type="submission" date="2021-04" db="EMBL/GenBank/DDBJ databases">
        <authorList>
            <person name="Gilroy R."/>
        </authorList>
    </citation>
    <scope>NUCLEOTIDE SEQUENCE</scope>
    <source>
        <strain evidence="9">ChiSxjej1B13-11762</strain>
    </source>
</reference>
<dbReference type="InterPro" id="IPR022764">
    <property type="entry name" value="Peptidase_S54_rhomboid_dom"/>
</dbReference>
<name>A0A9D1RBB5_9FIRM</name>
<organism evidence="9 10">
    <name type="scientific">Candidatus Dorea gallistercoris</name>
    <dbReference type="NCBI Taxonomy" id="2838542"/>
    <lineage>
        <taxon>Bacteria</taxon>
        <taxon>Bacillati</taxon>
        <taxon>Bacillota</taxon>
        <taxon>Clostridia</taxon>
        <taxon>Lachnospirales</taxon>
        <taxon>Lachnospiraceae</taxon>
        <taxon>Dorea</taxon>
    </lineage>
</organism>
<keyword evidence="5 7" id="KW-1133">Transmembrane helix</keyword>
<dbReference type="GO" id="GO:0006508">
    <property type="term" value="P:proteolysis"/>
    <property type="evidence" value="ECO:0007669"/>
    <property type="project" value="UniProtKB-KW"/>
</dbReference>
<dbReference type="PANTHER" id="PTHR43731">
    <property type="entry name" value="RHOMBOID PROTEASE"/>
    <property type="match status" value="1"/>
</dbReference>
<evidence type="ECO:0000259" key="8">
    <source>
        <dbReference type="Pfam" id="PF01694"/>
    </source>
</evidence>
<comment type="similarity">
    <text evidence="2">Belongs to the peptidase S54 family.</text>
</comment>
<feature type="transmembrane region" description="Helical" evidence="7">
    <location>
        <begin position="95"/>
        <end position="112"/>
    </location>
</feature>
<feature type="transmembrane region" description="Helical" evidence="7">
    <location>
        <begin position="150"/>
        <end position="168"/>
    </location>
</feature>
<dbReference type="Pfam" id="PF01694">
    <property type="entry name" value="Rhomboid"/>
    <property type="match status" value="1"/>
</dbReference>
<dbReference type="EMBL" id="DXGF01000118">
    <property type="protein sequence ID" value="HIW83933.1"/>
    <property type="molecule type" value="Genomic_DNA"/>
</dbReference>
<dbReference type="InterPro" id="IPR035952">
    <property type="entry name" value="Rhomboid-like_sf"/>
</dbReference>
<feature type="transmembrane region" description="Helical" evidence="7">
    <location>
        <begin position="58"/>
        <end position="83"/>
    </location>
</feature>
<proteinExistence type="inferred from homology"/>